<reference evidence="6" key="1">
    <citation type="submission" date="2021-01" db="EMBL/GenBank/DDBJ databases">
        <title>Ramlibacter sp. strain AW1 16S ribosomal RNA gene Genome sequencing and assembly.</title>
        <authorList>
            <person name="Kang M."/>
        </authorList>
    </citation>
    <scope>NUCLEOTIDE SEQUENCE</scope>
    <source>
        <strain evidence="6">AW1</strain>
    </source>
</reference>
<comment type="caution">
    <text evidence="6">The sequence shown here is derived from an EMBL/GenBank/DDBJ whole genome shotgun (WGS) entry which is preliminary data.</text>
</comment>
<gene>
    <name evidence="6" type="ORF">JI739_18820</name>
</gene>
<keyword evidence="2" id="KW-0520">NAD</keyword>
<dbReference type="InterPro" id="IPR006115">
    <property type="entry name" value="6PGDH_NADP-bd"/>
</dbReference>
<keyword evidence="7" id="KW-1185">Reference proteome</keyword>
<dbReference type="GO" id="GO:0016491">
    <property type="term" value="F:oxidoreductase activity"/>
    <property type="evidence" value="ECO:0007669"/>
    <property type="project" value="UniProtKB-KW"/>
</dbReference>
<dbReference type="GO" id="GO:0050661">
    <property type="term" value="F:NADP binding"/>
    <property type="evidence" value="ECO:0007669"/>
    <property type="project" value="InterPro"/>
</dbReference>
<evidence type="ECO:0000256" key="2">
    <source>
        <dbReference type="ARBA" id="ARBA00023027"/>
    </source>
</evidence>
<dbReference type="SUPFAM" id="SSF51735">
    <property type="entry name" value="NAD(P)-binding Rossmann-fold domains"/>
    <property type="match status" value="1"/>
</dbReference>
<dbReference type="InterPro" id="IPR029154">
    <property type="entry name" value="HIBADH-like_NADP-bd"/>
</dbReference>
<dbReference type="PIRSF" id="PIRSF000103">
    <property type="entry name" value="HIBADH"/>
    <property type="match status" value="1"/>
</dbReference>
<dbReference type="InterPro" id="IPR015815">
    <property type="entry name" value="HIBADH-related"/>
</dbReference>
<feature type="domain" description="6-phosphogluconate dehydrogenase NADP-binding" evidence="4">
    <location>
        <begin position="9"/>
        <end position="167"/>
    </location>
</feature>
<dbReference type="InterPro" id="IPR013328">
    <property type="entry name" value="6PGD_dom2"/>
</dbReference>
<dbReference type="Pfam" id="PF03446">
    <property type="entry name" value="NAD_binding_2"/>
    <property type="match status" value="1"/>
</dbReference>
<dbReference type="InterPro" id="IPR036291">
    <property type="entry name" value="NAD(P)-bd_dom_sf"/>
</dbReference>
<dbReference type="PANTHER" id="PTHR43060:SF15">
    <property type="entry name" value="3-HYDROXYISOBUTYRATE DEHYDROGENASE-LIKE 1, MITOCHONDRIAL-RELATED"/>
    <property type="match status" value="1"/>
</dbReference>
<dbReference type="Pfam" id="PF14833">
    <property type="entry name" value="NAD_binding_11"/>
    <property type="match status" value="1"/>
</dbReference>
<evidence type="ECO:0000256" key="1">
    <source>
        <dbReference type="ARBA" id="ARBA00023002"/>
    </source>
</evidence>
<evidence type="ECO:0000259" key="5">
    <source>
        <dbReference type="Pfam" id="PF14833"/>
    </source>
</evidence>
<dbReference type="SUPFAM" id="SSF48179">
    <property type="entry name" value="6-phosphogluconate dehydrogenase C-terminal domain-like"/>
    <property type="match status" value="1"/>
</dbReference>
<organism evidence="6 7">
    <name type="scientific">Ramlibacter aurantiacus</name>
    <dbReference type="NCBI Taxonomy" id="2801330"/>
    <lineage>
        <taxon>Bacteria</taxon>
        <taxon>Pseudomonadati</taxon>
        <taxon>Pseudomonadota</taxon>
        <taxon>Betaproteobacteria</taxon>
        <taxon>Burkholderiales</taxon>
        <taxon>Comamonadaceae</taxon>
        <taxon>Ramlibacter</taxon>
    </lineage>
</organism>
<dbReference type="Gene3D" id="1.10.1040.10">
    <property type="entry name" value="N-(1-d-carboxylethyl)-l-norvaline Dehydrogenase, domain 2"/>
    <property type="match status" value="1"/>
</dbReference>
<dbReference type="AlphaFoldDB" id="A0A937D7V6"/>
<name>A0A937D7V6_9BURK</name>
<evidence type="ECO:0000259" key="4">
    <source>
        <dbReference type="Pfam" id="PF03446"/>
    </source>
</evidence>
<keyword evidence="1" id="KW-0560">Oxidoreductase</keyword>
<dbReference type="PANTHER" id="PTHR43060">
    <property type="entry name" value="3-HYDROXYISOBUTYRATE DEHYDROGENASE-LIKE 1, MITOCHONDRIAL-RELATED"/>
    <property type="match status" value="1"/>
</dbReference>
<dbReference type="InterPro" id="IPR008927">
    <property type="entry name" value="6-PGluconate_DH-like_C_sf"/>
</dbReference>
<dbReference type="RefSeq" id="WP_354003757.1">
    <property type="nucleotide sequence ID" value="NZ_JAEQNA010000008.1"/>
</dbReference>
<feature type="domain" description="3-hydroxyisobutyrate dehydrogenase-like NAD-binding" evidence="5">
    <location>
        <begin position="170"/>
        <end position="263"/>
    </location>
</feature>
<accession>A0A937D7V6</accession>
<evidence type="ECO:0000313" key="7">
    <source>
        <dbReference type="Proteomes" id="UP000613011"/>
    </source>
</evidence>
<dbReference type="GO" id="GO:0051287">
    <property type="term" value="F:NAD binding"/>
    <property type="evidence" value="ECO:0007669"/>
    <property type="project" value="InterPro"/>
</dbReference>
<protein>
    <submittedName>
        <fullName evidence="6">NAD(P)-dependent oxidoreductase</fullName>
    </submittedName>
</protein>
<dbReference type="EMBL" id="JAEQNA010000008">
    <property type="protein sequence ID" value="MBL0422408.1"/>
    <property type="molecule type" value="Genomic_DNA"/>
</dbReference>
<evidence type="ECO:0000256" key="3">
    <source>
        <dbReference type="PIRSR" id="PIRSR000103-1"/>
    </source>
</evidence>
<proteinExistence type="predicted"/>
<dbReference type="Gene3D" id="3.40.50.720">
    <property type="entry name" value="NAD(P)-binding Rossmann-like Domain"/>
    <property type="match status" value="1"/>
</dbReference>
<evidence type="ECO:0000313" key="6">
    <source>
        <dbReference type="EMBL" id="MBL0422408.1"/>
    </source>
</evidence>
<feature type="active site" evidence="3">
    <location>
        <position position="176"/>
    </location>
</feature>
<dbReference type="Proteomes" id="UP000613011">
    <property type="component" value="Unassembled WGS sequence"/>
</dbReference>
<sequence length="275" mass="28740">MTVTEIRSVGIVGLGSMGRPIARHIARRGFQTAGYEVDAATAQRASGEGIALAASAAELAAASDLIVVLVGFDAEVEAVILGEGGVLSRIRPGSIIAVCSTVAPQTMNALAHEVQREGVHLVDAPLTRGEEAAESGKLLVMVGGESHAVERCRPVFSAFADPVCHLGALGAGQIGKLVNNLILWACMSANYEGLKLASALGVEPEALRRVLVQSSASNWSLQTRADEKPVPWAEKDMTIVLKEADLAHVSLPLCGVVKEVIKGFKIERGLPLLGI</sequence>